<dbReference type="EMBL" id="CAQQ02167941">
    <property type="status" value="NOT_ANNOTATED_CDS"/>
    <property type="molecule type" value="Genomic_DNA"/>
</dbReference>
<proteinExistence type="predicted"/>
<dbReference type="HOGENOM" id="CLU_2856326_0_0_1"/>
<dbReference type="AlphaFoldDB" id="T1GAW4"/>
<name>T1GAW4_MEGSC</name>
<organism evidence="1 2">
    <name type="scientific">Megaselia scalaris</name>
    <name type="common">Humpbacked fly</name>
    <name type="synonym">Phora scalaris</name>
    <dbReference type="NCBI Taxonomy" id="36166"/>
    <lineage>
        <taxon>Eukaryota</taxon>
        <taxon>Metazoa</taxon>
        <taxon>Ecdysozoa</taxon>
        <taxon>Arthropoda</taxon>
        <taxon>Hexapoda</taxon>
        <taxon>Insecta</taxon>
        <taxon>Pterygota</taxon>
        <taxon>Neoptera</taxon>
        <taxon>Endopterygota</taxon>
        <taxon>Diptera</taxon>
        <taxon>Brachycera</taxon>
        <taxon>Muscomorpha</taxon>
        <taxon>Platypezoidea</taxon>
        <taxon>Phoridae</taxon>
        <taxon>Megaseliini</taxon>
        <taxon>Megaselia</taxon>
    </lineage>
</organism>
<sequence>GNKARLSYPNWNGYIPTNSIGLDNSGFFSILLGIRRTICMIELREGFENIFGVLLVQGKIIETLF</sequence>
<keyword evidence="2" id="KW-1185">Reference proteome</keyword>
<accession>T1GAW4</accession>
<reference evidence="1" key="2">
    <citation type="submission" date="2015-06" db="UniProtKB">
        <authorList>
            <consortium name="EnsemblMetazoa"/>
        </authorList>
    </citation>
    <scope>IDENTIFICATION</scope>
</reference>
<dbReference type="Proteomes" id="UP000015102">
    <property type="component" value="Unassembled WGS sequence"/>
</dbReference>
<dbReference type="EMBL" id="CAQQ02167942">
    <property type="status" value="NOT_ANNOTATED_CDS"/>
    <property type="molecule type" value="Genomic_DNA"/>
</dbReference>
<protein>
    <submittedName>
        <fullName evidence="1">Uncharacterized protein</fullName>
    </submittedName>
</protein>
<dbReference type="EMBL" id="CAQQ02167940">
    <property type="status" value="NOT_ANNOTATED_CDS"/>
    <property type="molecule type" value="Genomic_DNA"/>
</dbReference>
<evidence type="ECO:0000313" key="2">
    <source>
        <dbReference type="Proteomes" id="UP000015102"/>
    </source>
</evidence>
<dbReference type="EnsemblMetazoa" id="MESCA000379-RA">
    <property type="protein sequence ID" value="MESCA000379-PA"/>
    <property type="gene ID" value="MESCA000379"/>
</dbReference>
<reference evidence="2" key="1">
    <citation type="submission" date="2013-02" db="EMBL/GenBank/DDBJ databases">
        <authorList>
            <person name="Hughes D."/>
        </authorList>
    </citation>
    <scope>NUCLEOTIDE SEQUENCE</scope>
    <source>
        <strain>Durham</strain>
        <strain evidence="2">NC isolate 2 -- Noor lab</strain>
    </source>
</reference>
<evidence type="ECO:0000313" key="1">
    <source>
        <dbReference type="EnsemblMetazoa" id="MESCA000379-PA"/>
    </source>
</evidence>